<protein>
    <recommendedName>
        <fullName evidence="10">Polymerase nucleotidyl transferase domain-containing protein</fullName>
    </recommendedName>
</protein>
<dbReference type="EMBL" id="FXAF01000006">
    <property type="protein sequence ID" value="SMF45885.1"/>
    <property type="molecule type" value="Genomic_DNA"/>
</dbReference>
<evidence type="ECO:0000256" key="5">
    <source>
        <dbReference type="ARBA" id="ARBA00022723"/>
    </source>
</evidence>
<dbReference type="RefSeq" id="WP_085422524.1">
    <property type="nucleotide sequence ID" value="NZ_FXAF01000006.1"/>
</dbReference>
<evidence type="ECO:0000256" key="2">
    <source>
        <dbReference type="ARBA" id="ARBA00022649"/>
    </source>
</evidence>
<dbReference type="PANTHER" id="PTHR33571">
    <property type="entry name" value="SSL8005 PROTEIN"/>
    <property type="match status" value="1"/>
</dbReference>
<keyword evidence="8" id="KW-0460">Magnesium</keyword>
<keyword evidence="5" id="KW-0479">Metal-binding</keyword>
<reference evidence="12" key="1">
    <citation type="submission" date="2017-04" db="EMBL/GenBank/DDBJ databases">
        <authorList>
            <person name="Varghese N."/>
            <person name="Submissions S."/>
        </authorList>
    </citation>
    <scope>NUCLEOTIDE SEQUENCE [LARGE SCALE GENOMIC DNA]</scope>
    <source>
        <strain evidence="12">B4P</strain>
    </source>
</reference>
<evidence type="ECO:0000259" key="10">
    <source>
        <dbReference type="Pfam" id="PF01909"/>
    </source>
</evidence>
<dbReference type="InterPro" id="IPR002934">
    <property type="entry name" value="Polymerase_NTP_transf_dom"/>
</dbReference>
<dbReference type="InterPro" id="IPR043519">
    <property type="entry name" value="NT_sf"/>
</dbReference>
<dbReference type="CDD" id="cd05403">
    <property type="entry name" value="NT_KNTase_like"/>
    <property type="match status" value="1"/>
</dbReference>
<evidence type="ECO:0000256" key="3">
    <source>
        <dbReference type="ARBA" id="ARBA00022679"/>
    </source>
</evidence>
<dbReference type="Gene3D" id="3.30.460.10">
    <property type="entry name" value="Beta Polymerase, domain 2"/>
    <property type="match status" value="1"/>
</dbReference>
<feature type="domain" description="Polymerase nucleotidyl transferase" evidence="10">
    <location>
        <begin position="10"/>
        <end position="98"/>
    </location>
</feature>
<keyword evidence="7" id="KW-0067">ATP-binding</keyword>
<evidence type="ECO:0000256" key="7">
    <source>
        <dbReference type="ARBA" id="ARBA00022840"/>
    </source>
</evidence>
<sequence>MDKDQVIAKLREHEDELRAAGVQTLSLFGSVARGEATDMSDIDVVVRLDLDVTGRGLDYFSSLADLKEKLETIVGKSVDIVSEPVQKPRLAREITRDRQLAF</sequence>
<comment type="similarity">
    <text evidence="9">Belongs to the MntA antitoxin family.</text>
</comment>
<comment type="cofactor">
    <cofactor evidence="1">
        <name>Mg(2+)</name>
        <dbReference type="ChEBI" id="CHEBI:18420"/>
    </cofactor>
</comment>
<dbReference type="Proteomes" id="UP000192903">
    <property type="component" value="Unassembled WGS sequence"/>
</dbReference>
<dbReference type="SUPFAM" id="SSF81301">
    <property type="entry name" value="Nucleotidyltransferase"/>
    <property type="match status" value="1"/>
</dbReference>
<keyword evidence="6" id="KW-0547">Nucleotide-binding</keyword>
<evidence type="ECO:0000256" key="1">
    <source>
        <dbReference type="ARBA" id="ARBA00001946"/>
    </source>
</evidence>
<accession>A0A1X7F5W2</accession>
<dbReference type="InterPro" id="IPR052038">
    <property type="entry name" value="Type-VII_TA_antitoxin"/>
</dbReference>
<organism evidence="11 12">
    <name type="scientific">Xaviernesmea oryzae</name>
    <dbReference type="NCBI Taxonomy" id="464029"/>
    <lineage>
        <taxon>Bacteria</taxon>
        <taxon>Pseudomonadati</taxon>
        <taxon>Pseudomonadota</taxon>
        <taxon>Alphaproteobacteria</taxon>
        <taxon>Hyphomicrobiales</taxon>
        <taxon>Rhizobiaceae</taxon>
        <taxon>Rhizobium/Agrobacterium group</taxon>
        <taxon>Xaviernesmea</taxon>
    </lineage>
</organism>
<evidence type="ECO:0000313" key="12">
    <source>
        <dbReference type="Proteomes" id="UP000192903"/>
    </source>
</evidence>
<dbReference type="GO" id="GO:0046872">
    <property type="term" value="F:metal ion binding"/>
    <property type="evidence" value="ECO:0007669"/>
    <property type="project" value="UniProtKB-KW"/>
</dbReference>
<dbReference type="PANTHER" id="PTHR33571:SF12">
    <property type="entry name" value="BSL3053 PROTEIN"/>
    <property type="match status" value="1"/>
</dbReference>
<dbReference type="OrthoDB" id="559450at2"/>
<evidence type="ECO:0000256" key="8">
    <source>
        <dbReference type="ARBA" id="ARBA00022842"/>
    </source>
</evidence>
<dbReference type="Pfam" id="PF01909">
    <property type="entry name" value="NTP_transf_2"/>
    <property type="match status" value="1"/>
</dbReference>
<evidence type="ECO:0000256" key="6">
    <source>
        <dbReference type="ARBA" id="ARBA00022741"/>
    </source>
</evidence>
<keyword evidence="3" id="KW-0808">Transferase</keyword>
<dbReference type="AlphaFoldDB" id="A0A1X7F5W2"/>
<name>A0A1X7F5W2_9HYPH</name>
<evidence type="ECO:0000256" key="9">
    <source>
        <dbReference type="ARBA" id="ARBA00038276"/>
    </source>
</evidence>
<evidence type="ECO:0000256" key="4">
    <source>
        <dbReference type="ARBA" id="ARBA00022695"/>
    </source>
</evidence>
<proteinExistence type="inferred from homology"/>
<dbReference type="GO" id="GO:0005524">
    <property type="term" value="F:ATP binding"/>
    <property type="evidence" value="ECO:0007669"/>
    <property type="project" value="UniProtKB-KW"/>
</dbReference>
<dbReference type="GO" id="GO:0016779">
    <property type="term" value="F:nucleotidyltransferase activity"/>
    <property type="evidence" value="ECO:0007669"/>
    <property type="project" value="UniProtKB-KW"/>
</dbReference>
<keyword evidence="12" id="KW-1185">Reference proteome</keyword>
<evidence type="ECO:0000313" key="11">
    <source>
        <dbReference type="EMBL" id="SMF45885.1"/>
    </source>
</evidence>
<gene>
    <name evidence="11" type="ORF">SAMN02982989_2321</name>
</gene>
<keyword evidence="4" id="KW-0548">Nucleotidyltransferase</keyword>
<dbReference type="STRING" id="464029.SAMN02982989_2321"/>
<keyword evidence="2" id="KW-1277">Toxin-antitoxin system</keyword>